<accession>A0ABT4Z080</accession>
<sequence length="51" mass="5348">MELQGTDALGTLSVVSDGSSDGFLGGLSADEILTPVPYVCPECRRTLIYAE</sequence>
<organism evidence="1 2">
    <name type="scientific">Halorubrum ezzemoulense</name>
    <name type="common">Halorubrum chaoviator</name>
    <dbReference type="NCBI Taxonomy" id="337243"/>
    <lineage>
        <taxon>Archaea</taxon>
        <taxon>Methanobacteriati</taxon>
        <taxon>Methanobacteriota</taxon>
        <taxon>Stenosarchaea group</taxon>
        <taxon>Halobacteria</taxon>
        <taxon>Halobacteriales</taxon>
        <taxon>Haloferacaceae</taxon>
        <taxon>Halorubrum</taxon>
    </lineage>
</organism>
<comment type="caution">
    <text evidence="1">The sequence shown here is derived from an EMBL/GenBank/DDBJ whole genome shotgun (WGS) entry which is preliminary data.</text>
</comment>
<evidence type="ECO:0008006" key="3">
    <source>
        <dbReference type="Google" id="ProtNLM"/>
    </source>
</evidence>
<gene>
    <name evidence="1" type="ORF">PM085_04660</name>
</gene>
<protein>
    <recommendedName>
        <fullName evidence="3">Small CPxCG-related zinc finger protein</fullName>
    </recommendedName>
</protein>
<keyword evidence="2" id="KW-1185">Reference proteome</keyword>
<dbReference type="Proteomes" id="UP001210528">
    <property type="component" value="Unassembled WGS sequence"/>
</dbReference>
<evidence type="ECO:0000313" key="2">
    <source>
        <dbReference type="Proteomes" id="UP001210528"/>
    </source>
</evidence>
<dbReference type="EMBL" id="JAQLUK010000003">
    <property type="protein sequence ID" value="MDB2291576.1"/>
    <property type="molecule type" value="Genomic_DNA"/>
</dbReference>
<reference evidence="1 2" key="1">
    <citation type="submission" date="2023-01" db="EMBL/GenBank/DDBJ databases">
        <title>Halorubrum ezzemoulense from Santa Pola, Spain.</title>
        <authorList>
            <person name="Feng Y."/>
            <person name="Louyakis A.S."/>
            <person name="Gogarten J.P."/>
        </authorList>
    </citation>
    <scope>NUCLEOTIDE SEQUENCE [LARGE SCALE GENOMIC DNA]</scope>
    <source>
        <strain evidence="1 2">AMM015</strain>
    </source>
</reference>
<proteinExistence type="predicted"/>
<evidence type="ECO:0000313" key="1">
    <source>
        <dbReference type="EMBL" id="MDB2291576.1"/>
    </source>
</evidence>
<name>A0ABT4Z080_HALEZ</name>
<dbReference type="RefSeq" id="WP_271942320.1">
    <property type="nucleotide sequence ID" value="NZ_JAQLTY010000002.1"/>
</dbReference>